<dbReference type="PRINTS" id="PR00480">
    <property type="entry name" value="ASTACIN"/>
</dbReference>
<name>A0A443QGI4_9ACAR</name>
<dbReference type="GO" id="GO:0004222">
    <property type="term" value="F:metalloendopeptidase activity"/>
    <property type="evidence" value="ECO:0007669"/>
    <property type="project" value="UniProtKB-UniRule"/>
</dbReference>
<comment type="caution">
    <text evidence="6">Lacks conserved residue(s) required for the propagation of feature annotation.</text>
</comment>
<evidence type="ECO:0000313" key="10">
    <source>
        <dbReference type="Proteomes" id="UP000285301"/>
    </source>
</evidence>
<proteinExistence type="predicted"/>
<evidence type="ECO:0000256" key="1">
    <source>
        <dbReference type="ARBA" id="ARBA00022670"/>
    </source>
</evidence>
<dbReference type="InterPro" id="IPR024079">
    <property type="entry name" value="MetalloPept_cat_dom_sf"/>
</dbReference>
<dbReference type="EMBL" id="NCKU01008136">
    <property type="protein sequence ID" value="RWS02117.1"/>
    <property type="molecule type" value="Genomic_DNA"/>
</dbReference>
<dbReference type="InterPro" id="IPR001506">
    <property type="entry name" value="Peptidase_M12A"/>
</dbReference>
<feature type="binding site" evidence="6">
    <location>
        <position position="72"/>
    </location>
    <ligand>
        <name>Zn(2+)</name>
        <dbReference type="ChEBI" id="CHEBI:29105"/>
        <note>catalytic</note>
    </ligand>
</feature>
<keyword evidence="5 6" id="KW-0482">Metalloprotease</keyword>
<keyword evidence="10" id="KW-1185">Reference proteome</keyword>
<organism evidence="9 10">
    <name type="scientific">Dinothrombium tinctorium</name>
    <dbReference type="NCBI Taxonomy" id="1965070"/>
    <lineage>
        <taxon>Eukaryota</taxon>
        <taxon>Metazoa</taxon>
        <taxon>Ecdysozoa</taxon>
        <taxon>Arthropoda</taxon>
        <taxon>Chelicerata</taxon>
        <taxon>Arachnida</taxon>
        <taxon>Acari</taxon>
        <taxon>Acariformes</taxon>
        <taxon>Trombidiformes</taxon>
        <taxon>Prostigmata</taxon>
        <taxon>Anystina</taxon>
        <taxon>Parasitengona</taxon>
        <taxon>Trombidioidea</taxon>
        <taxon>Trombidiidae</taxon>
        <taxon>Dinothrombium</taxon>
    </lineage>
</organism>
<protein>
    <recommendedName>
        <fullName evidence="7">Metalloendopeptidase</fullName>
        <ecNumber evidence="7">3.4.24.-</ecNumber>
    </recommendedName>
</protein>
<keyword evidence="2 6" id="KW-0479">Metal-binding</keyword>
<dbReference type="Gene3D" id="3.40.390.10">
    <property type="entry name" value="Collagenase (Catalytic Domain)"/>
    <property type="match status" value="1"/>
</dbReference>
<dbReference type="AlphaFoldDB" id="A0A443QGI4"/>
<dbReference type="GO" id="GO:0006508">
    <property type="term" value="P:proteolysis"/>
    <property type="evidence" value="ECO:0007669"/>
    <property type="project" value="UniProtKB-KW"/>
</dbReference>
<evidence type="ECO:0000256" key="6">
    <source>
        <dbReference type="PROSITE-ProRule" id="PRU01211"/>
    </source>
</evidence>
<dbReference type="Proteomes" id="UP000285301">
    <property type="component" value="Unassembled WGS sequence"/>
</dbReference>
<comment type="caution">
    <text evidence="9">The sequence shown here is derived from an EMBL/GenBank/DDBJ whole genome shotgun (WGS) entry which is preliminary data.</text>
</comment>
<feature type="binding site" evidence="6">
    <location>
        <position position="82"/>
    </location>
    <ligand>
        <name>Zn(2+)</name>
        <dbReference type="ChEBI" id="CHEBI:29105"/>
        <note>catalytic</note>
    </ligand>
</feature>
<dbReference type="Pfam" id="PF01400">
    <property type="entry name" value="Astacin"/>
    <property type="match status" value="1"/>
</dbReference>
<comment type="cofactor">
    <cofactor evidence="6 7">
        <name>Zn(2+)</name>
        <dbReference type="ChEBI" id="CHEBI:29105"/>
    </cofactor>
    <text evidence="6 7">Binds 1 zinc ion per subunit.</text>
</comment>
<accession>A0A443QGI4</accession>
<dbReference type="PROSITE" id="PS51864">
    <property type="entry name" value="ASTACIN"/>
    <property type="match status" value="1"/>
</dbReference>
<dbReference type="PANTHER" id="PTHR10127:SF780">
    <property type="entry name" value="METALLOENDOPEPTIDASE"/>
    <property type="match status" value="1"/>
</dbReference>
<sequence length="486" mass="56771">MYQSLELHSNLEVYDHNIHSRGYATYMWSYALTLVLPEMVARLPMENGRILIPYLFIGSEGCDKRDKIDFLHETLHAIGFTHEMSRPDAHKYITVHWDNIAEKNKRNFQQMKDDWLEKSGFNYSAMFPYDKHSVLHYTTYQQAKDNSRPTITLKSGGTITKATSLSEIDIKELRYFYNCTAIDKSFEKRRKISPINPPPHYCYNASESSDMFCVLDSEALFAQSFSEQDATKLTTQAFTADLWHLNYGRTPSTYNENDSYTNFYLHLGESYYSYRRLPPKYLPIPFLHFIPFNYPRTMATYKRRYILPSTIDFNDNDKYFCIAFRYKLWGDDFAMLEVGLLNKDKKWLQFYTAKNNVSSKNNIYREDKKWIDVNLNCSLKDIPKNVSIAFAGWIVQGGNIGVDDIVVYRCPPPAASIEITIAEYRDAYLLNLKETKSSNLRFLAIEYAKSLSGGQRKLLCEVLQLKRVIENDENSKLNKLCRAYLM</sequence>
<dbReference type="SUPFAM" id="SSF55486">
    <property type="entry name" value="Metalloproteases ('zincins'), catalytic domain"/>
    <property type="match status" value="1"/>
</dbReference>
<dbReference type="EC" id="3.4.24.-" evidence="7"/>
<evidence type="ECO:0000256" key="3">
    <source>
        <dbReference type="ARBA" id="ARBA00022801"/>
    </source>
</evidence>
<evidence type="ECO:0000259" key="8">
    <source>
        <dbReference type="PROSITE" id="PS51864"/>
    </source>
</evidence>
<dbReference type="GO" id="GO:0008270">
    <property type="term" value="F:zinc ion binding"/>
    <property type="evidence" value="ECO:0007669"/>
    <property type="project" value="UniProtKB-UniRule"/>
</dbReference>
<evidence type="ECO:0000256" key="2">
    <source>
        <dbReference type="ARBA" id="ARBA00022723"/>
    </source>
</evidence>
<feature type="binding site" evidence="6">
    <location>
        <position position="76"/>
    </location>
    <ligand>
        <name>Zn(2+)</name>
        <dbReference type="ChEBI" id="CHEBI:29105"/>
        <note>catalytic</note>
    </ligand>
</feature>
<keyword evidence="4 6" id="KW-0862">Zinc</keyword>
<keyword evidence="3 6" id="KW-0378">Hydrolase</keyword>
<dbReference type="PANTHER" id="PTHR10127">
    <property type="entry name" value="DISCOIDIN, CUB, EGF, LAMININ , AND ZINC METALLOPROTEASE DOMAIN CONTAINING"/>
    <property type="match status" value="1"/>
</dbReference>
<evidence type="ECO:0000313" key="9">
    <source>
        <dbReference type="EMBL" id="RWS02117.1"/>
    </source>
</evidence>
<evidence type="ECO:0000256" key="7">
    <source>
        <dbReference type="RuleBase" id="RU361183"/>
    </source>
</evidence>
<evidence type="ECO:0000256" key="4">
    <source>
        <dbReference type="ARBA" id="ARBA00022833"/>
    </source>
</evidence>
<feature type="active site" evidence="6">
    <location>
        <position position="73"/>
    </location>
</feature>
<feature type="domain" description="Peptidase M12A" evidence="8">
    <location>
        <begin position="1"/>
        <end position="180"/>
    </location>
</feature>
<evidence type="ECO:0000256" key="5">
    <source>
        <dbReference type="ARBA" id="ARBA00023049"/>
    </source>
</evidence>
<dbReference type="OrthoDB" id="291007at2759"/>
<dbReference type="STRING" id="1965070.A0A443QGI4"/>
<keyword evidence="1 6" id="KW-0645">Protease</keyword>
<reference evidence="9 10" key="1">
    <citation type="journal article" date="2018" name="Gigascience">
        <title>Genomes of trombidid mites reveal novel predicted allergens and laterally-transferred genes associated with secondary metabolism.</title>
        <authorList>
            <person name="Dong X."/>
            <person name="Chaisiri K."/>
            <person name="Xia D."/>
            <person name="Armstrong S.D."/>
            <person name="Fang Y."/>
            <person name="Donnelly M.J."/>
            <person name="Kadowaki T."/>
            <person name="McGarry J.W."/>
            <person name="Darby A.C."/>
            <person name="Makepeace B.L."/>
        </authorList>
    </citation>
    <scope>NUCLEOTIDE SEQUENCE [LARGE SCALE GENOMIC DNA]</scope>
    <source>
        <strain evidence="9">UoL-WK</strain>
    </source>
</reference>
<gene>
    <name evidence="9" type="ORF">B4U79_06929</name>
</gene>